<evidence type="ECO:0000313" key="3">
    <source>
        <dbReference type="Proteomes" id="UP001343257"/>
    </source>
</evidence>
<dbReference type="PANTHER" id="PTHR42686">
    <property type="entry name" value="GH17980P-RELATED"/>
    <property type="match status" value="1"/>
</dbReference>
<dbReference type="InterPro" id="IPR023210">
    <property type="entry name" value="NADP_OxRdtase_dom"/>
</dbReference>
<evidence type="ECO:0000313" key="2">
    <source>
        <dbReference type="EMBL" id="MED5018325.1"/>
    </source>
</evidence>
<gene>
    <name evidence="2" type="ORF">P9847_13520</name>
</gene>
<organism evidence="2 3">
    <name type="scientific">Paenibacillus chibensis</name>
    <dbReference type="NCBI Taxonomy" id="59846"/>
    <lineage>
        <taxon>Bacteria</taxon>
        <taxon>Bacillati</taxon>
        <taxon>Bacillota</taxon>
        <taxon>Bacilli</taxon>
        <taxon>Bacillales</taxon>
        <taxon>Paenibacillaceae</taxon>
        <taxon>Paenibacillus</taxon>
    </lineage>
</organism>
<dbReference type="Pfam" id="PF00248">
    <property type="entry name" value="Aldo_ket_red"/>
    <property type="match status" value="1"/>
</dbReference>
<dbReference type="SUPFAM" id="SSF51430">
    <property type="entry name" value="NAD(P)-linked oxidoreductase"/>
    <property type="match status" value="1"/>
</dbReference>
<keyword evidence="3" id="KW-1185">Reference proteome</keyword>
<comment type="caution">
    <text evidence="2">The sequence shown here is derived from an EMBL/GenBank/DDBJ whole genome shotgun (WGS) entry which is preliminary data.</text>
</comment>
<sequence length="320" mass="35307">MQYRKLGNTGLSVSALSFGASSLGGVFRDVRKDEGIRTVHTALDLGINLIDVSPYYGLTKAESVLGEALRTIPRDRYVLSTKAGRYGQDEFDFSKARVIQSAEESMQRLGTDYLDILLLHDIEFGSPNQVLEEGISALEALKEAGKIRFYGVSGLPLRIFEEVLSHTELDVILSYCHYSMNDTTLLGLLPLLEKQGTGLINASPLSMGLLSNRDVPDWHPAGEDIRAACRRAAEHCRSKGTDIVKLAVQYATAEDRIPTTLVSTATPENIRNNILWTEEPMDETLLREVLEILKPIHGKAWPSGRPEWGGEQIRRKGGGA</sequence>
<dbReference type="Gene3D" id="3.20.20.100">
    <property type="entry name" value="NADP-dependent oxidoreductase domain"/>
    <property type="match status" value="1"/>
</dbReference>
<evidence type="ECO:0000259" key="1">
    <source>
        <dbReference type="Pfam" id="PF00248"/>
    </source>
</evidence>
<dbReference type="CDD" id="cd19163">
    <property type="entry name" value="AKR_galDH"/>
    <property type="match status" value="1"/>
</dbReference>
<dbReference type="InterPro" id="IPR036812">
    <property type="entry name" value="NAD(P)_OxRdtase_dom_sf"/>
</dbReference>
<accession>A0ABU6PTX9</accession>
<name>A0ABU6PTX9_9BACL</name>
<dbReference type="InterPro" id="IPR020471">
    <property type="entry name" value="AKR"/>
</dbReference>
<dbReference type="Proteomes" id="UP001343257">
    <property type="component" value="Unassembled WGS sequence"/>
</dbReference>
<dbReference type="PANTHER" id="PTHR42686:SF1">
    <property type="entry name" value="GH17980P-RELATED"/>
    <property type="match status" value="1"/>
</dbReference>
<reference evidence="2 3" key="1">
    <citation type="submission" date="2023-03" db="EMBL/GenBank/DDBJ databases">
        <title>Bacillus Genome Sequencing.</title>
        <authorList>
            <person name="Dunlap C."/>
        </authorList>
    </citation>
    <scope>NUCLEOTIDE SEQUENCE [LARGE SCALE GENOMIC DNA]</scope>
    <source>
        <strain evidence="2 3">NRS-52</strain>
    </source>
</reference>
<dbReference type="RefSeq" id="WP_328278575.1">
    <property type="nucleotide sequence ID" value="NZ_JARTLD010000033.1"/>
</dbReference>
<protein>
    <submittedName>
        <fullName evidence="2">Aldo/keto reductase</fullName>
    </submittedName>
</protein>
<dbReference type="EMBL" id="JARTLD010000033">
    <property type="protein sequence ID" value="MED5018325.1"/>
    <property type="molecule type" value="Genomic_DNA"/>
</dbReference>
<dbReference type="InterPro" id="IPR044479">
    <property type="entry name" value="LGALDH-like"/>
</dbReference>
<proteinExistence type="predicted"/>
<feature type="domain" description="NADP-dependent oxidoreductase" evidence="1">
    <location>
        <begin position="16"/>
        <end position="285"/>
    </location>
</feature>